<dbReference type="EMBL" id="CP002098">
    <property type="protein sequence ID" value="ADM28095.1"/>
    <property type="molecule type" value="Genomic_DNA"/>
</dbReference>
<keyword evidence="7" id="KW-1185">Reference proteome</keyword>
<comment type="caution">
    <text evidence="5">Lacks conserved residue(s) required for the propagation of feature annotation.</text>
</comment>
<keyword evidence="5" id="KW-0067">ATP-binding</keyword>
<dbReference type="AlphaFoldDB" id="E0SPN9"/>
<keyword evidence="5" id="KW-0547">Nucleotide-binding</keyword>
<dbReference type="PANTHER" id="PTHR20275">
    <property type="entry name" value="NAD KINASE"/>
    <property type="match status" value="1"/>
</dbReference>
<dbReference type="InterPro" id="IPR002504">
    <property type="entry name" value="NADK"/>
</dbReference>
<dbReference type="GO" id="GO:0003951">
    <property type="term" value="F:NAD+ kinase activity"/>
    <property type="evidence" value="ECO:0007669"/>
    <property type="project" value="UniProtKB-UniRule"/>
</dbReference>
<evidence type="ECO:0000313" key="6">
    <source>
        <dbReference type="EMBL" id="ADM28095.1"/>
    </source>
</evidence>
<dbReference type="GO" id="GO:0005524">
    <property type="term" value="F:ATP binding"/>
    <property type="evidence" value="ECO:0007669"/>
    <property type="project" value="UniProtKB-KW"/>
</dbReference>
<dbReference type="EC" id="2.7.1.23" evidence="5"/>
<accession>E0SPN9</accession>
<feature type="binding site" evidence="5">
    <location>
        <position position="180"/>
    </location>
    <ligand>
        <name>NAD(+)</name>
        <dbReference type="ChEBI" id="CHEBI:57540"/>
    </ligand>
</feature>
<evidence type="ECO:0000313" key="7">
    <source>
        <dbReference type="Proteomes" id="UP000001304"/>
    </source>
</evidence>
<comment type="cofactor">
    <cofactor evidence="5">
        <name>a divalent metal cation</name>
        <dbReference type="ChEBI" id="CHEBI:60240"/>
    </cofactor>
</comment>
<dbReference type="InterPro" id="IPR017437">
    <property type="entry name" value="ATP-NAD_kinase_PpnK-typ_C"/>
</dbReference>
<feature type="binding site" evidence="5">
    <location>
        <begin position="140"/>
        <end position="141"/>
    </location>
    <ligand>
        <name>NAD(+)</name>
        <dbReference type="ChEBI" id="CHEBI:57540"/>
    </ligand>
</feature>
<keyword evidence="3 5" id="KW-0521">NADP</keyword>
<organism evidence="6 7">
    <name type="scientific">Ignisphaera aggregans (strain DSM 17230 / JCM 13409 / AQ1.S1)</name>
    <dbReference type="NCBI Taxonomy" id="583356"/>
    <lineage>
        <taxon>Archaea</taxon>
        <taxon>Thermoproteota</taxon>
        <taxon>Thermoprotei</taxon>
        <taxon>Desulfurococcales</taxon>
        <taxon>Desulfurococcaceae</taxon>
        <taxon>Ignisphaera</taxon>
    </lineage>
</organism>
<dbReference type="STRING" id="583356.Igag_1291"/>
<dbReference type="GO" id="GO:0019674">
    <property type="term" value="P:NAD+ metabolic process"/>
    <property type="evidence" value="ECO:0007669"/>
    <property type="project" value="InterPro"/>
</dbReference>
<dbReference type="GO" id="GO:0006741">
    <property type="term" value="P:NADP+ biosynthetic process"/>
    <property type="evidence" value="ECO:0007669"/>
    <property type="project" value="UniProtKB-UniRule"/>
</dbReference>
<gene>
    <name evidence="5" type="primary">nadK</name>
    <name evidence="6" type="ordered locus">Igag_1291</name>
</gene>
<dbReference type="PANTHER" id="PTHR20275:SF0">
    <property type="entry name" value="NAD KINASE"/>
    <property type="match status" value="1"/>
</dbReference>
<dbReference type="Gene3D" id="2.60.200.30">
    <property type="entry name" value="Probable inorganic polyphosphate/atp-NAD kinase, domain 2"/>
    <property type="match status" value="1"/>
</dbReference>
<keyword evidence="5" id="KW-0963">Cytoplasm</keyword>
<proteinExistence type="inferred from homology"/>
<dbReference type="HOGENOM" id="CLU_008831_0_1_2"/>
<evidence type="ECO:0000256" key="1">
    <source>
        <dbReference type="ARBA" id="ARBA00022679"/>
    </source>
</evidence>
<dbReference type="SUPFAM" id="SSF111331">
    <property type="entry name" value="NAD kinase/diacylglycerol kinase-like"/>
    <property type="match status" value="1"/>
</dbReference>
<evidence type="ECO:0000256" key="5">
    <source>
        <dbReference type="HAMAP-Rule" id="MF_00361"/>
    </source>
</evidence>
<dbReference type="Proteomes" id="UP000001304">
    <property type="component" value="Chromosome"/>
</dbReference>
<keyword evidence="2 5" id="KW-0418">Kinase</keyword>
<feature type="binding site" evidence="5">
    <location>
        <position position="72"/>
    </location>
    <ligand>
        <name>NAD(+)</name>
        <dbReference type="ChEBI" id="CHEBI:57540"/>
    </ligand>
</feature>
<sequence>MIKTIGVVVKHGSTTGYEIARKVLEYGSNVLGLEMLLEEEISVDINWRNTFSLGRDRVDIIMVIGGDGTLFRTLHRLGEDVVPIMTVKAGRRGFLLDVYPEEVFDRLRDLVEGRYRLVEYMRLETSIEGRYTRALPLAINDVVIINWPSLRTKIIRIRINVDGEELYRVEGDGIIIATPLGSSGYALAAGGPLIDIDLEAISLVPIASIQFNTKPVVLAPSRRIEIEILSESGPVACIVDGQSIETVYPGEIIRIGRARSKVPIIRFRYVNSYARLKYIE</sequence>
<evidence type="ECO:0000256" key="4">
    <source>
        <dbReference type="ARBA" id="ARBA00023027"/>
    </source>
</evidence>
<dbReference type="Gene3D" id="3.40.50.10330">
    <property type="entry name" value="Probable inorganic polyphosphate/atp-NAD kinase, domain 1"/>
    <property type="match status" value="1"/>
</dbReference>
<feature type="binding site" evidence="5">
    <location>
        <position position="242"/>
    </location>
    <ligand>
        <name>NAD(+)</name>
        <dbReference type="ChEBI" id="CHEBI:57540"/>
    </ligand>
</feature>
<feature type="binding site" evidence="5">
    <location>
        <position position="207"/>
    </location>
    <ligand>
        <name>NAD(+)</name>
        <dbReference type="ChEBI" id="CHEBI:57540"/>
    </ligand>
</feature>
<dbReference type="GO" id="GO:0046872">
    <property type="term" value="F:metal ion binding"/>
    <property type="evidence" value="ECO:0007669"/>
    <property type="project" value="UniProtKB-UniRule"/>
</dbReference>
<dbReference type="GO" id="GO:0005737">
    <property type="term" value="C:cytoplasm"/>
    <property type="evidence" value="ECO:0007669"/>
    <property type="project" value="UniProtKB-SubCell"/>
</dbReference>
<dbReference type="InterPro" id="IPR016064">
    <property type="entry name" value="NAD/diacylglycerol_kinase_sf"/>
</dbReference>
<comment type="catalytic activity">
    <reaction evidence="5">
        <text>NAD(+) + ATP = ADP + NADP(+) + H(+)</text>
        <dbReference type="Rhea" id="RHEA:18629"/>
        <dbReference type="ChEBI" id="CHEBI:15378"/>
        <dbReference type="ChEBI" id="CHEBI:30616"/>
        <dbReference type="ChEBI" id="CHEBI:57540"/>
        <dbReference type="ChEBI" id="CHEBI:58349"/>
        <dbReference type="ChEBI" id="CHEBI:456216"/>
        <dbReference type="EC" id="2.7.1.23"/>
    </reaction>
</comment>
<keyword evidence="4 5" id="KW-0520">NAD</keyword>
<comment type="similarity">
    <text evidence="5">Belongs to the NAD kinase family.</text>
</comment>
<feature type="binding site" evidence="5">
    <location>
        <begin position="67"/>
        <end position="68"/>
    </location>
    <ligand>
        <name>NAD(+)</name>
        <dbReference type="ChEBI" id="CHEBI:57540"/>
    </ligand>
</feature>
<reference evidence="6 7" key="1">
    <citation type="journal article" date="2010" name="Stand. Genomic Sci.">
        <title>Complete genome sequence of Ignisphaera aggregans type strain (AQ1.S1).</title>
        <authorList>
            <person name="Goker M."/>
            <person name="Held B."/>
            <person name="Lapidus A."/>
            <person name="Nolan M."/>
            <person name="Spring S."/>
            <person name="Yasawong M."/>
            <person name="Lucas S."/>
            <person name="Glavina Del Rio T."/>
            <person name="Tice H."/>
            <person name="Cheng J.F."/>
            <person name="Goodwin L."/>
            <person name="Tapia R."/>
            <person name="Pitluck S."/>
            <person name="Liolios K."/>
            <person name="Ivanova N."/>
            <person name="Mavromatis K."/>
            <person name="Mikhailova N."/>
            <person name="Pati A."/>
            <person name="Chen A."/>
            <person name="Palaniappan K."/>
            <person name="Brambilla E."/>
            <person name="Land M."/>
            <person name="Hauser L."/>
            <person name="Chang Y.J."/>
            <person name="Jeffries C.D."/>
            <person name="Brettin T."/>
            <person name="Detter J.C."/>
            <person name="Han C."/>
            <person name="Rohde M."/>
            <person name="Sikorski J."/>
            <person name="Woyke T."/>
            <person name="Bristow J."/>
            <person name="Eisen J.A."/>
            <person name="Markowitz V."/>
            <person name="Hugenholtz P."/>
            <person name="Kyrpides N.C."/>
            <person name="Klenk H.P."/>
        </authorList>
    </citation>
    <scope>NUCLEOTIDE SEQUENCE [LARGE SCALE GENOMIC DNA]</scope>
    <source>
        <strain evidence="7">DSM 17230 / JCM 13409 / AQ1.S1</strain>
    </source>
</reference>
<name>E0SPN9_IGNAA</name>
<dbReference type="InterPro" id="IPR017438">
    <property type="entry name" value="ATP-NAD_kinase_N"/>
</dbReference>
<feature type="binding site" evidence="5">
    <location>
        <position position="172"/>
    </location>
    <ligand>
        <name>NAD(+)</name>
        <dbReference type="ChEBI" id="CHEBI:57540"/>
    </ligand>
</feature>
<protein>
    <recommendedName>
        <fullName evidence="5">NAD kinase</fullName>
        <ecNumber evidence="5">2.7.1.23</ecNumber>
    </recommendedName>
    <alternativeName>
        <fullName evidence="5">ATP-dependent NAD kinase</fullName>
    </alternativeName>
</protein>
<dbReference type="HAMAP" id="MF_00361">
    <property type="entry name" value="NAD_kinase"/>
    <property type="match status" value="1"/>
</dbReference>
<comment type="function">
    <text evidence="5">Involved in the regulation of the intracellular balance of NAD and NADP, and is a key enzyme in the biosynthesis of NADP. Catalyzes specifically the phosphorylation on 2'-hydroxyl of the adenosine moiety of NAD to yield NADP.</text>
</comment>
<feature type="binding site" evidence="5">
    <location>
        <position position="153"/>
    </location>
    <ligand>
        <name>NAD(+)</name>
        <dbReference type="ChEBI" id="CHEBI:57540"/>
    </ligand>
</feature>
<comment type="subcellular location">
    <subcellularLocation>
        <location evidence="5">Cytoplasm</location>
    </subcellularLocation>
</comment>
<dbReference type="Pfam" id="PF20143">
    <property type="entry name" value="NAD_kinase_C"/>
    <property type="match status" value="1"/>
</dbReference>
<keyword evidence="1 5" id="KW-0808">Transferase</keyword>
<dbReference type="Pfam" id="PF01513">
    <property type="entry name" value="NAD_kinase"/>
    <property type="match status" value="1"/>
</dbReference>
<feature type="active site" description="Proton acceptor" evidence="5">
    <location>
        <position position="67"/>
    </location>
</feature>
<evidence type="ECO:0000256" key="3">
    <source>
        <dbReference type="ARBA" id="ARBA00022857"/>
    </source>
</evidence>
<evidence type="ECO:0000256" key="2">
    <source>
        <dbReference type="ARBA" id="ARBA00022777"/>
    </source>
</evidence>
<dbReference type="KEGG" id="iag:Igag_1291"/>